<evidence type="ECO:0000313" key="4">
    <source>
        <dbReference type="Proteomes" id="UP000712600"/>
    </source>
</evidence>
<gene>
    <name evidence="3" type="ORF">F2Q69_00056167</name>
</gene>
<dbReference type="InterPro" id="IPR002156">
    <property type="entry name" value="RNaseH_domain"/>
</dbReference>
<evidence type="ECO:0000259" key="2">
    <source>
        <dbReference type="Pfam" id="PF13456"/>
    </source>
</evidence>
<dbReference type="InterPro" id="IPR052929">
    <property type="entry name" value="RNase_H-like_EbsB-rel"/>
</dbReference>
<dbReference type="GO" id="GO:0003676">
    <property type="term" value="F:nucleic acid binding"/>
    <property type="evidence" value="ECO:0007669"/>
    <property type="project" value="InterPro"/>
</dbReference>
<proteinExistence type="predicted"/>
<protein>
    <recommendedName>
        <fullName evidence="2">RNase H type-1 domain-containing protein</fullName>
    </recommendedName>
</protein>
<feature type="domain" description="RNase H type-1" evidence="2">
    <location>
        <begin position="514"/>
        <end position="630"/>
    </location>
</feature>
<dbReference type="Gene3D" id="3.30.420.10">
    <property type="entry name" value="Ribonuclease H-like superfamily/Ribonuclease H"/>
    <property type="match status" value="1"/>
</dbReference>
<comment type="caution">
    <text evidence="3">The sequence shown here is derived from an EMBL/GenBank/DDBJ whole genome shotgun (WGS) entry which is preliminary data.</text>
</comment>
<feature type="region of interest" description="Disordered" evidence="1">
    <location>
        <begin position="222"/>
        <end position="242"/>
    </location>
</feature>
<dbReference type="PANTHER" id="PTHR47074:SF53">
    <property type="entry name" value="REVERSE TRANSCRIPTASE-LIKE PROTEIN"/>
    <property type="match status" value="1"/>
</dbReference>
<evidence type="ECO:0000256" key="1">
    <source>
        <dbReference type="SAM" id="MobiDB-lite"/>
    </source>
</evidence>
<dbReference type="InterPro" id="IPR036397">
    <property type="entry name" value="RNaseH_sf"/>
</dbReference>
<evidence type="ECO:0000313" key="3">
    <source>
        <dbReference type="EMBL" id="KAF3489147.1"/>
    </source>
</evidence>
<dbReference type="EMBL" id="QGKX02002183">
    <property type="protein sequence ID" value="KAF3489147.1"/>
    <property type="molecule type" value="Genomic_DNA"/>
</dbReference>
<sequence>MRSQKVSRVIFAGEFKEIFGAVNRPSAWPSFCQQGDNVRRAVVGIAEWEALVIDKNVNRGASFIAQSVMNCGFTESYVSSGHPRRVVLLLMGRHEMEVFCDSVITGSSAPKVPNVASKGRGRIFDFSRVQHDPLQDVAESSSRDTTIRRYHMAGKKKERYRREELVETSGLLAPTEQRPAVMLHQSSNQHEKDPLALKRSVDGLVSLSTPLGGFALGYGDINSGDRSNRSNNSHRSNSTWSRKSQMGLNGGLALFWKCKYEVRILSASSRIIDAESWVMDDLPRRPINKEREVYVNLQLASLLGTNGQWDVTKLLYPFPENEVTRILHMQVGNVHDQDVGHTPLMVLTRAAAGALAVAERLNTRGLELDTCCRICKPADETIPCAQRKVIPWILWAIWKNRNMLLYADTKESITIHVQKAIEEAGIWFELNTQQQVPKIVHGMNEEEKKWEPPLPGVALHYICPYQVMEISIGDFGAFRDGLEAKRGDSREGDALIKCPSGIRKPLKSLVSNSNWRNAKLHSGVAYIIRDQSGNVLHHARDALTFSPNRVTSELRCLVWTLDSMTNLRYQEIVVGSDFKDIIEAVKKPQDWPLFRALLQQISSLCAKFRSVAFEVESSASNQIAREIAKSVLRDGHFQSYLALGGPTWLHQRILREVAPISS</sequence>
<dbReference type="PANTHER" id="PTHR47074">
    <property type="entry name" value="BNAC02G40300D PROTEIN"/>
    <property type="match status" value="1"/>
</dbReference>
<dbReference type="Proteomes" id="UP000712600">
    <property type="component" value="Unassembled WGS sequence"/>
</dbReference>
<name>A0A8S9N6U7_BRACR</name>
<accession>A0A8S9N6U7</accession>
<dbReference type="Pfam" id="PF13456">
    <property type="entry name" value="RVT_3"/>
    <property type="match status" value="1"/>
</dbReference>
<reference evidence="3" key="1">
    <citation type="submission" date="2019-12" db="EMBL/GenBank/DDBJ databases">
        <title>Genome sequencing and annotation of Brassica cretica.</title>
        <authorList>
            <person name="Studholme D.J."/>
            <person name="Sarris P."/>
        </authorList>
    </citation>
    <scope>NUCLEOTIDE SEQUENCE</scope>
    <source>
        <strain evidence="3">PFS-109/04</strain>
        <tissue evidence="3">Leaf</tissue>
    </source>
</reference>
<dbReference type="AlphaFoldDB" id="A0A8S9N6U7"/>
<organism evidence="3 4">
    <name type="scientific">Brassica cretica</name>
    <name type="common">Mustard</name>
    <dbReference type="NCBI Taxonomy" id="69181"/>
    <lineage>
        <taxon>Eukaryota</taxon>
        <taxon>Viridiplantae</taxon>
        <taxon>Streptophyta</taxon>
        <taxon>Embryophyta</taxon>
        <taxon>Tracheophyta</taxon>
        <taxon>Spermatophyta</taxon>
        <taxon>Magnoliopsida</taxon>
        <taxon>eudicotyledons</taxon>
        <taxon>Gunneridae</taxon>
        <taxon>Pentapetalae</taxon>
        <taxon>rosids</taxon>
        <taxon>malvids</taxon>
        <taxon>Brassicales</taxon>
        <taxon>Brassicaceae</taxon>
        <taxon>Brassiceae</taxon>
        <taxon>Brassica</taxon>
    </lineage>
</organism>
<dbReference type="GO" id="GO:0004523">
    <property type="term" value="F:RNA-DNA hybrid ribonuclease activity"/>
    <property type="evidence" value="ECO:0007669"/>
    <property type="project" value="InterPro"/>
</dbReference>